<organism evidence="2 3">
    <name type="scientific">Pleurodeles waltl</name>
    <name type="common">Iberian ribbed newt</name>
    <dbReference type="NCBI Taxonomy" id="8319"/>
    <lineage>
        <taxon>Eukaryota</taxon>
        <taxon>Metazoa</taxon>
        <taxon>Chordata</taxon>
        <taxon>Craniata</taxon>
        <taxon>Vertebrata</taxon>
        <taxon>Euteleostomi</taxon>
        <taxon>Amphibia</taxon>
        <taxon>Batrachia</taxon>
        <taxon>Caudata</taxon>
        <taxon>Salamandroidea</taxon>
        <taxon>Salamandridae</taxon>
        <taxon>Pleurodelinae</taxon>
        <taxon>Pleurodeles</taxon>
    </lineage>
</organism>
<reference evidence="2" key="1">
    <citation type="journal article" date="2022" name="bioRxiv">
        <title>Sequencing and chromosome-scale assembly of the giantPleurodeles waltlgenome.</title>
        <authorList>
            <person name="Brown T."/>
            <person name="Elewa A."/>
            <person name="Iarovenko S."/>
            <person name="Subramanian E."/>
            <person name="Araus A.J."/>
            <person name="Petzold A."/>
            <person name="Susuki M."/>
            <person name="Suzuki K.-i.T."/>
            <person name="Hayashi T."/>
            <person name="Toyoda A."/>
            <person name="Oliveira C."/>
            <person name="Osipova E."/>
            <person name="Leigh N.D."/>
            <person name="Simon A."/>
            <person name="Yun M.H."/>
        </authorList>
    </citation>
    <scope>NUCLEOTIDE SEQUENCE</scope>
    <source>
        <strain evidence="2">20211129_DDA</strain>
        <tissue evidence="2">Liver</tissue>
    </source>
</reference>
<dbReference type="EMBL" id="JANPWB010000005">
    <property type="protein sequence ID" value="KAJ1190012.1"/>
    <property type="molecule type" value="Genomic_DNA"/>
</dbReference>
<feature type="compositionally biased region" description="Polar residues" evidence="1">
    <location>
        <begin position="41"/>
        <end position="56"/>
    </location>
</feature>
<evidence type="ECO:0000256" key="1">
    <source>
        <dbReference type="SAM" id="MobiDB-lite"/>
    </source>
</evidence>
<dbReference type="Proteomes" id="UP001066276">
    <property type="component" value="Chromosome 3_1"/>
</dbReference>
<gene>
    <name evidence="2" type="ORF">NDU88_006752</name>
</gene>
<name>A0AAV7ULX5_PLEWA</name>
<dbReference type="AlphaFoldDB" id="A0AAV7ULX5"/>
<evidence type="ECO:0000313" key="2">
    <source>
        <dbReference type="EMBL" id="KAJ1190012.1"/>
    </source>
</evidence>
<feature type="compositionally biased region" description="Polar residues" evidence="1">
    <location>
        <begin position="21"/>
        <end position="32"/>
    </location>
</feature>
<proteinExistence type="predicted"/>
<sequence>MQVPGSVQHHTGDEQAPLLRESNSAAGRTLQVTAHRRSWSGRETSPVSTARRTQGHASRPRQEKMEWPTWGLERDVIKCAGLVDGRLLLAVLFPRAALQGYKRGEELGSRLFLATNVVCLPPMCHAPQQLRVQVLGSVQLHILYVRKALMMNSGRTWRGASLLRLV</sequence>
<accession>A0AAV7ULX5</accession>
<protein>
    <submittedName>
        <fullName evidence="2">Uncharacterized protein</fullName>
    </submittedName>
</protein>
<comment type="caution">
    <text evidence="2">The sequence shown here is derived from an EMBL/GenBank/DDBJ whole genome shotgun (WGS) entry which is preliminary data.</text>
</comment>
<keyword evidence="3" id="KW-1185">Reference proteome</keyword>
<evidence type="ECO:0000313" key="3">
    <source>
        <dbReference type="Proteomes" id="UP001066276"/>
    </source>
</evidence>
<feature type="region of interest" description="Disordered" evidence="1">
    <location>
        <begin position="1"/>
        <end position="64"/>
    </location>
</feature>